<evidence type="ECO:0000313" key="4">
    <source>
        <dbReference type="Proteomes" id="UP000248012"/>
    </source>
</evidence>
<dbReference type="AlphaFoldDB" id="A0A2V4MMF8"/>
<dbReference type="RefSeq" id="WP_110795535.1">
    <property type="nucleotide sequence ID" value="NZ_KZ826483.1"/>
</dbReference>
<organism evidence="3 4">
    <name type="scientific">Litorivita pollutaquae</name>
    <dbReference type="NCBI Taxonomy" id="2200892"/>
    <lineage>
        <taxon>Bacteria</taxon>
        <taxon>Pseudomonadati</taxon>
        <taxon>Pseudomonadota</taxon>
        <taxon>Alphaproteobacteria</taxon>
        <taxon>Rhodobacterales</taxon>
        <taxon>Paracoccaceae</taxon>
        <taxon>Litorivita</taxon>
    </lineage>
</organism>
<feature type="region of interest" description="Disordered" evidence="1">
    <location>
        <begin position="246"/>
        <end position="267"/>
    </location>
</feature>
<dbReference type="Proteomes" id="UP000248012">
    <property type="component" value="Unassembled WGS sequence"/>
</dbReference>
<evidence type="ECO:0000259" key="2">
    <source>
        <dbReference type="Pfam" id="PF07179"/>
    </source>
</evidence>
<evidence type="ECO:0000313" key="3">
    <source>
        <dbReference type="EMBL" id="PYC47885.1"/>
    </source>
</evidence>
<dbReference type="OrthoDB" id="7831317at2"/>
<dbReference type="EMBL" id="QFVT01000004">
    <property type="protein sequence ID" value="PYC47885.1"/>
    <property type="molecule type" value="Genomic_DNA"/>
</dbReference>
<comment type="caution">
    <text evidence="3">The sequence shown here is derived from an EMBL/GenBank/DDBJ whole genome shotgun (WGS) entry which is preliminary data.</text>
</comment>
<reference evidence="3 4" key="1">
    <citation type="submission" date="2018-05" db="EMBL/GenBank/DDBJ databases">
        <title>Oceanovita maritima gen. nov., sp. nov., a marine bacterium in the family Rhodobacteraceae isolated from surface seawater of Lundu port Xiamen, China.</title>
        <authorList>
            <person name="Hetharua B.H."/>
            <person name="Min D."/>
            <person name="Liao H."/>
            <person name="Tian Y."/>
        </authorList>
    </citation>
    <scope>NUCLEOTIDE SEQUENCE [LARGE SCALE GENOMIC DNA]</scope>
    <source>
        <strain evidence="3 4">FSX-11</strain>
    </source>
</reference>
<dbReference type="Pfam" id="PF07179">
    <property type="entry name" value="SseB"/>
    <property type="match status" value="1"/>
</dbReference>
<gene>
    <name evidence="3" type="ORF">DI396_07275</name>
</gene>
<proteinExistence type="predicted"/>
<dbReference type="InterPro" id="IPR009839">
    <property type="entry name" value="SseB_N"/>
</dbReference>
<feature type="domain" description="SseB protein N-terminal" evidence="2">
    <location>
        <begin position="16"/>
        <end position="124"/>
    </location>
</feature>
<protein>
    <recommendedName>
        <fullName evidence="2">SseB protein N-terminal domain-containing protein</fullName>
    </recommendedName>
</protein>
<name>A0A2V4MMF8_9RHOB</name>
<keyword evidence="4" id="KW-1185">Reference proteome</keyword>
<accession>A0A2V4MMF8</accession>
<evidence type="ECO:0000256" key="1">
    <source>
        <dbReference type="SAM" id="MobiDB-lite"/>
    </source>
</evidence>
<sequence length="267" mass="28190">MTDLTAPLTPLDIAHAAMEAAPEDDAARLRFFERLADSEMFLLLTEEPDGDNITPDVFELSDHSFVLIFDREERLSQFTTRPAPYAALSGRMIAGLLAGQGIGLGVNLEVAPSSILIPPDAVDWLMQTLDNGPQEAEEKIAEFTAPKGLPEALLGAIDAKLASAVGMARMAYLVGVRFESGAQGHMLGFVDALPHAEGALAKAAAEALTFSGIEAGAMDVAFFRAVDAAAGKLAKVGLRFDLPQPDESLATARPAPGSDPNKPPILR</sequence>